<organism evidence="3 4">
    <name type="scientific">Ditylenchus destructor</name>
    <dbReference type="NCBI Taxonomy" id="166010"/>
    <lineage>
        <taxon>Eukaryota</taxon>
        <taxon>Metazoa</taxon>
        <taxon>Ecdysozoa</taxon>
        <taxon>Nematoda</taxon>
        <taxon>Chromadorea</taxon>
        <taxon>Rhabditida</taxon>
        <taxon>Tylenchina</taxon>
        <taxon>Tylenchomorpha</taxon>
        <taxon>Sphaerularioidea</taxon>
        <taxon>Anguinidae</taxon>
        <taxon>Anguininae</taxon>
        <taxon>Ditylenchus</taxon>
    </lineage>
</organism>
<dbReference type="InterPro" id="IPR029052">
    <property type="entry name" value="Metallo-depent_PP-like"/>
</dbReference>
<keyword evidence="4" id="KW-1185">Reference proteome</keyword>
<dbReference type="Pfam" id="PF00149">
    <property type="entry name" value="Metallophos"/>
    <property type="match status" value="1"/>
</dbReference>
<sequence length="304" mass="34760">MEIDALEVQIDPRSRDPTELWNRYLSKERICRPIPALSLDTPVRDDAVRFVCVSDTHEDLASLLASKLVPRRIANSVPQRYIPPGDVFVHCGDFTHIGEKAAVLKFNKQIGELPHKHKIVIAGNHEIGFEDSEDFAAKIERNFKRFTRYCDIQPELYKLLTNCTYLQNSFTEVYGIRIYGSPYQETKGWEFYRTRGESILEEWLKIPTYNSATPIDVLLTHSPPLGHNDIGYYSERLGCAELLNVVEKRVRPKFHVFGHIHENNGITTNDVTTFINASICNNDNKSVDSPIIFDIPLPEGQSKN</sequence>
<reference evidence="3" key="1">
    <citation type="submission" date="2022-01" db="EMBL/GenBank/DDBJ databases">
        <title>Genome Sequence Resource for Two Populations of Ditylenchus destructor, the Migratory Endoparasitic Phytonematode.</title>
        <authorList>
            <person name="Zhang H."/>
            <person name="Lin R."/>
            <person name="Xie B."/>
        </authorList>
    </citation>
    <scope>NUCLEOTIDE SEQUENCE</scope>
    <source>
        <strain evidence="3">BazhouSP</strain>
    </source>
</reference>
<dbReference type="Proteomes" id="UP001201812">
    <property type="component" value="Unassembled WGS sequence"/>
</dbReference>
<dbReference type="PANTHER" id="PTHR12905:SF0">
    <property type="entry name" value="CALCINEURIN-LIKE PHOSPHOESTERASE DOMAIN-CONTAINING PROTEIN"/>
    <property type="match status" value="1"/>
</dbReference>
<gene>
    <name evidence="3" type="ORF">DdX_13723</name>
</gene>
<dbReference type="EMBL" id="JAKKPZ010000058">
    <property type="protein sequence ID" value="KAI1705255.1"/>
    <property type="molecule type" value="Genomic_DNA"/>
</dbReference>
<dbReference type="SUPFAM" id="SSF56300">
    <property type="entry name" value="Metallo-dependent phosphatases"/>
    <property type="match status" value="1"/>
</dbReference>
<evidence type="ECO:0000259" key="2">
    <source>
        <dbReference type="Pfam" id="PF00149"/>
    </source>
</evidence>
<proteinExistence type="inferred from homology"/>
<protein>
    <submittedName>
        <fullName evidence="3">Calcineurin-like phosphoesterase domain-containing protein</fullName>
    </submittedName>
</protein>
<evidence type="ECO:0000256" key="1">
    <source>
        <dbReference type="ARBA" id="ARBA00007993"/>
    </source>
</evidence>
<dbReference type="InterPro" id="IPR004843">
    <property type="entry name" value="Calcineurin-like_PHP"/>
</dbReference>
<dbReference type="GO" id="GO:0016787">
    <property type="term" value="F:hydrolase activity"/>
    <property type="evidence" value="ECO:0007669"/>
    <property type="project" value="InterPro"/>
</dbReference>
<dbReference type="InterPro" id="IPR051693">
    <property type="entry name" value="UPF0046_metallophosphoest"/>
</dbReference>
<dbReference type="PANTHER" id="PTHR12905">
    <property type="entry name" value="METALLOPHOSPHOESTERASE"/>
    <property type="match status" value="1"/>
</dbReference>
<dbReference type="CDD" id="cd07379">
    <property type="entry name" value="MPP_239FB"/>
    <property type="match status" value="1"/>
</dbReference>
<name>A0AAD4R2I2_9BILA</name>
<accession>A0AAD4R2I2</accession>
<comment type="caution">
    <text evidence="3">The sequence shown here is derived from an EMBL/GenBank/DDBJ whole genome shotgun (WGS) entry which is preliminary data.</text>
</comment>
<feature type="domain" description="Calcineurin-like phosphoesterase" evidence="2">
    <location>
        <begin position="49"/>
        <end position="262"/>
    </location>
</feature>
<comment type="similarity">
    <text evidence="1">Belongs to the UPF0046 family.</text>
</comment>
<evidence type="ECO:0000313" key="3">
    <source>
        <dbReference type="EMBL" id="KAI1705255.1"/>
    </source>
</evidence>
<dbReference type="Gene3D" id="3.60.21.10">
    <property type="match status" value="1"/>
</dbReference>
<dbReference type="AlphaFoldDB" id="A0AAD4R2I2"/>
<evidence type="ECO:0000313" key="4">
    <source>
        <dbReference type="Proteomes" id="UP001201812"/>
    </source>
</evidence>